<reference evidence="15" key="2">
    <citation type="submission" date="2021-03" db="UniProtKB">
        <authorList>
            <consortium name="EnsemblPlants"/>
        </authorList>
    </citation>
    <scope>IDENTIFICATION</scope>
</reference>
<dbReference type="EMBL" id="UZAU01000677">
    <property type="status" value="NOT_ANNOTATED_CDS"/>
    <property type="molecule type" value="Genomic_DNA"/>
</dbReference>
<sequence length="972" mass="109409">MLPSSFLATKNMDRLLLTQTVIFLVIFLFSSNSREVRGSSVMIKCKQVEREALLKFKHSLHATNPLLSSWGSEEEKRECCDWIGISCHNKSGHVIKLDISPSTFGESDEYYTLPLSGEYLSSSLLELRNLRYFRLSHTELSIPFPSFIANFTKLLYLDLSSNFMSGKIPSQFGNLSSLQFLDLSSNQMVITNLDWLSTLSSLRHLDLSGSNLSEAKNWMQPINKLSHLTYLKLSGCSLQTPTPPFLSILNSSTSLSFLDLSLNYLSFSTHQWLYSFMPNLLHLDLTGNKLSFLPQDFGNLTPALTYLDLSSNQIESTIPNTFANMTSLEYLSLSSNFLKGDIPYGFGNMVSLSYLDFSFNQLENSIPNDFGNLTSLESIDLTFNTLKGDITKFIVKNTQLLSLRELWLQSNQLYGLVPRSIGNMINLEILDLSVNSFDGVIDEAHFTKLSKLYHLDLSSNKFLQLNVSSNWIPPFNLQILGLGSCKLGSQFPKWLKTQNSLWQIDISNSGISQSIPNWFWNLTTQLSFANLSNNQISGTIEEAYSSKMKLDDVDLSSNLFHGPIPSFLFKVRTLFLSNNRFSSLNSLCNVTYHYLNVLDISDNQLIGNVPNCLSKLKDIEYLDLSNNKLFGEIPNSIGSLSSIRSLHLSSNNFSGRLPSSMSNCRELEALDMGENKFVGHIPLWIGKSLKKLIILSLRSNHFDKNMPPNLCHLKHLQVLDLSLNNIFGSIPNCIGDFTSMKQNEGLNTVHVRTKTYAFKNTMTNYGEQIFLTWKGTLSKYKSTLGLVKVIDLSSNKLVGEIPREIIELNGLISLNLSRNNLSGQIPANIGQLMSLDALDLSRNHFFGKIPSSLSKVDRLNTLDLSYNNLSGKIPTGPQLQTRDEAAYMGNLDLCGSPLHKKCPDEEEHNATQLSDEHIENEDEFISKGFFISVALGFLVGFWGICFTLIFNKSLRYASFKLLDDIEDWIKLR</sequence>
<dbReference type="InterPro" id="IPR013210">
    <property type="entry name" value="LRR_N_plant-typ"/>
</dbReference>
<dbReference type="PANTHER" id="PTHR48063">
    <property type="entry name" value="LRR RECEPTOR-LIKE KINASE"/>
    <property type="match status" value="1"/>
</dbReference>
<dbReference type="InterPro" id="IPR055414">
    <property type="entry name" value="LRR_R13L4/SHOC2-like"/>
</dbReference>
<evidence type="ECO:0000259" key="14">
    <source>
        <dbReference type="Pfam" id="PF23598"/>
    </source>
</evidence>
<name>A0A803Q452_CANSA</name>
<keyword evidence="8 12" id="KW-1133">Transmembrane helix</keyword>
<feature type="domain" description="Leucine-rich repeat-containing N-terminal plant-type" evidence="13">
    <location>
        <begin position="49"/>
        <end position="87"/>
    </location>
</feature>
<dbReference type="InterPro" id="IPR032675">
    <property type="entry name" value="LRR_dom_sf"/>
</dbReference>
<proteinExistence type="inferred from homology"/>
<evidence type="ECO:0000256" key="2">
    <source>
        <dbReference type="ARBA" id="ARBA00009592"/>
    </source>
</evidence>
<dbReference type="SUPFAM" id="SSF52058">
    <property type="entry name" value="L domain-like"/>
    <property type="match status" value="2"/>
</dbReference>
<dbReference type="FunFam" id="3.80.10.10:FF:000111">
    <property type="entry name" value="LRR receptor-like serine/threonine-protein kinase ERECTA"/>
    <property type="match status" value="1"/>
</dbReference>
<dbReference type="OMA" id="CADQIVQ"/>
<dbReference type="PROSITE" id="PS51450">
    <property type="entry name" value="LRR"/>
    <property type="match status" value="3"/>
</dbReference>
<comment type="subcellular location">
    <subcellularLocation>
        <location evidence="1">Cell membrane</location>
        <topology evidence="1">Single-pass type I membrane protein</topology>
    </subcellularLocation>
</comment>
<feature type="domain" description="Disease resistance R13L4/SHOC-2-like LRR" evidence="14">
    <location>
        <begin position="279"/>
        <end position="406"/>
    </location>
</feature>
<evidence type="ECO:0000256" key="11">
    <source>
        <dbReference type="ARBA" id="ARBA00023180"/>
    </source>
</evidence>
<feature type="domain" description="Disease resistance R13L4/SHOC-2-like LRR" evidence="14">
    <location>
        <begin position="570"/>
        <end position="724"/>
    </location>
</feature>
<dbReference type="InterPro" id="IPR046956">
    <property type="entry name" value="RLP23-like"/>
</dbReference>
<evidence type="ECO:0000313" key="16">
    <source>
        <dbReference type="Proteomes" id="UP000596661"/>
    </source>
</evidence>
<evidence type="ECO:0000256" key="12">
    <source>
        <dbReference type="SAM" id="Phobius"/>
    </source>
</evidence>
<keyword evidence="10" id="KW-0675">Receptor</keyword>
<dbReference type="FunFam" id="3.80.10.10:FF:000041">
    <property type="entry name" value="LRR receptor-like serine/threonine-protein kinase ERECTA"/>
    <property type="match status" value="1"/>
</dbReference>
<accession>A0A803Q452</accession>
<evidence type="ECO:0000256" key="10">
    <source>
        <dbReference type="ARBA" id="ARBA00023170"/>
    </source>
</evidence>
<keyword evidence="3" id="KW-1003">Cell membrane</keyword>
<keyword evidence="9 12" id="KW-0472">Membrane</keyword>
<dbReference type="PANTHER" id="PTHR48063:SF101">
    <property type="entry name" value="LRR RECEPTOR-LIKE SERINE_THREONINE-PROTEIN KINASE FLS2"/>
    <property type="match status" value="1"/>
</dbReference>
<evidence type="ECO:0000256" key="3">
    <source>
        <dbReference type="ARBA" id="ARBA00022475"/>
    </source>
</evidence>
<dbReference type="Pfam" id="PF13855">
    <property type="entry name" value="LRR_8"/>
    <property type="match status" value="2"/>
</dbReference>
<dbReference type="Proteomes" id="UP000596661">
    <property type="component" value="Chromosome 7"/>
</dbReference>
<dbReference type="OrthoDB" id="1401307at2759"/>
<dbReference type="Pfam" id="PF23598">
    <property type="entry name" value="LRR_14"/>
    <property type="match status" value="2"/>
</dbReference>
<evidence type="ECO:0000256" key="8">
    <source>
        <dbReference type="ARBA" id="ARBA00022989"/>
    </source>
</evidence>
<keyword evidence="5 12" id="KW-0812">Transmembrane</keyword>
<reference evidence="15" key="1">
    <citation type="submission" date="2018-11" db="EMBL/GenBank/DDBJ databases">
        <authorList>
            <person name="Grassa J C."/>
        </authorList>
    </citation>
    <scope>NUCLEOTIDE SEQUENCE [LARGE SCALE GENOMIC DNA]</scope>
</reference>
<feature type="transmembrane region" description="Helical" evidence="12">
    <location>
        <begin position="929"/>
        <end position="950"/>
    </location>
</feature>
<dbReference type="SMART" id="SM00369">
    <property type="entry name" value="LRR_TYP"/>
    <property type="match status" value="12"/>
</dbReference>
<evidence type="ECO:0000256" key="1">
    <source>
        <dbReference type="ARBA" id="ARBA00004251"/>
    </source>
</evidence>
<dbReference type="SMART" id="SM00365">
    <property type="entry name" value="LRR_SD22"/>
    <property type="match status" value="7"/>
</dbReference>
<protein>
    <recommendedName>
        <fullName evidence="17">Leucine-rich repeat-containing N-terminal plant-type domain-containing protein</fullName>
    </recommendedName>
</protein>
<evidence type="ECO:0000259" key="13">
    <source>
        <dbReference type="Pfam" id="PF08263"/>
    </source>
</evidence>
<dbReference type="EnsemblPlants" id="evm.model.07.1867">
    <property type="protein sequence ID" value="cds.evm.model.07.1867"/>
    <property type="gene ID" value="evm.TU.07.1867"/>
</dbReference>
<dbReference type="Pfam" id="PF00560">
    <property type="entry name" value="LRR_1"/>
    <property type="match status" value="1"/>
</dbReference>
<dbReference type="FunFam" id="3.80.10.10:FF:000095">
    <property type="entry name" value="LRR receptor-like serine/threonine-protein kinase GSO1"/>
    <property type="match status" value="2"/>
</dbReference>
<keyword evidence="16" id="KW-1185">Reference proteome</keyword>
<evidence type="ECO:0000256" key="6">
    <source>
        <dbReference type="ARBA" id="ARBA00022729"/>
    </source>
</evidence>
<evidence type="ECO:0000256" key="4">
    <source>
        <dbReference type="ARBA" id="ARBA00022614"/>
    </source>
</evidence>
<keyword evidence="4" id="KW-0433">Leucine-rich repeat</keyword>
<dbReference type="GO" id="GO:0005886">
    <property type="term" value="C:plasma membrane"/>
    <property type="evidence" value="ECO:0007669"/>
    <property type="project" value="UniProtKB-SubCell"/>
</dbReference>
<dbReference type="InterPro" id="IPR001611">
    <property type="entry name" value="Leu-rich_rpt"/>
</dbReference>
<dbReference type="Pfam" id="PF08263">
    <property type="entry name" value="LRRNT_2"/>
    <property type="match status" value="1"/>
</dbReference>
<dbReference type="AlphaFoldDB" id="A0A803Q452"/>
<dbReference type="Gene3D" id="3.80.10.10">
    <property type="entry name" value="Ribonuclease Inhibitor"/>
    <property type="match status" value="5"/>
</dbReference>
<evidence type="ECO:0000256" key="7">
    <source>
        <dbReference type="ARBA" id="ARBA00022737"/>
    </source>
</evidence>
<evidence type="ECO:0000256" key="9">
    <source>
        <dbReference type="ARBA" id="ARBA00023136"/>
    </source>
</evidence>
<keyword evidence="6" id="KW-0732">Signal</keyword>
<keyword evidence="7" id="KW-0677">Repeat</keyword>
<dbReference type="InterPro" id="IPR003591">
    <property type="entry name" value="Leu-rich_rpt_typical-subtyp"/>
</dbReference>
<evidence type="ECO:0000313" key="15">
    <source>
        <dbReference type="EnsemblPlants" id="cds.evm.model.07.1867"/>
    </source>
</evidence>
<organism evidence="15 16">
    <name type="scientific">Cannabis sativa</name>
    <name type="common">Hemp</name>
    <name type="synonym">Marijuana</name>
    <dbReference type="NCBI Taxonomy" id="3483"/>
    <lineage>
        <taxon>Eukaryota</taxon>
        <taxon>Viridiplantae</taxon>
        <taxon>Streptophyta</taxon>
        <taxon>Embryophyta</taxon>
        <taxon>Tracheophyta</taxon>
        <taxon>Spermatophyta</taxon>
        <taxon>Magnoliopsida</taxon>
        <taxon>eudicotyledons</taxon>
        <taxon>Gunneridae</taxon>
        <taxon>Pentapetalae</taxon>
        <taxon>rosids</taxon>
        <taxon>fabids</taxon>
        <taxon>Rosales</taxon>
        <taxon>Cannabaceae</taxon>
        <taxon>Cannabis</taxon>
    </lineage>
</organism>
<dbReference type="SUPFAM" id="SSF52047">
    <property type="entry name" value="RNI-like"/>
    <property type="match status" value="1"/>
</dbReference>
<evidence type="ECO:0000256" key="5">
    <source>
        <dbReference type="ARBA" id="ARBA00022692"/>
    </source>
</evidence>
<keyword evidence="11" id="KW-0325">Glycoprotein</keyword>
<evidence type="ECO:0008006" key="17">
    <source>
        <dbReference type="Google" id="ProtNLM"/>
    </source>
</evidence>
<dbReference type="Gramene" id="evm.model.07.1867">
    <property type="protein sequence ID" value="cds.evm.model.07.1867"/>
    <property type="gene ID" value="evm.TU.07.1867"/>
</dbReference>
<comment type="similarity">
    <text evidence="2">Belongs to the RLP family.</text>
</comment>
<dbReference type="PRINTS" id="PR00019">
    <property type="entry name" value="LEURICHRPT"/>
</dbReference>